<proteinExistence type="predicted"/>
<comment type="caution">
    <text evidence="1">The sequence shown here is derived from an EMBL/GenBank/DDBJ whole genome shotgun (WGS) entry which is preliminary data.</text>
</comment>
<sequence length="48" mass="5689">MGRDVLESECSRLSEDIQSELDWSNKMWELLEDELLDQVFAVEMSLRL</sequence>
<protein>
    <submittedName>
        <fullName evidence="1">Uncharacterized protein</fullName>
    </submittedName>
</protein>
<dbReference type="AlphaFoldDB" id="A0A392RRP1"/>
<organism evidence="1 2">
    <name type="scientific">Trifolium medium</name>
    <dbReference type="NCBI Taxonomy" id="97028"/>
    <lineage>
        <taxon>Eukaryota</taxon>
        <taxon>Viridiplantae</taxon>
        <taxon>Streptophyta</taxon>
        <taxon>Embryophyta</taxon>
        <taxon>Tracheophyta</taxon>
        <taxon>Spermatophyta</taxon>
        <taxon>Magnoliopsida</taxon>
        <taxon>eudicotyledons</taxon>
        <taxon>Gunneridae</taxon>
        <taxon>Pentapetalae</taxon>
        <taxon>rosids</taxon>
        <taxon>fabids</taxon>
        <taxon>Fabales</taxon>
        <taxon>Fabaceae</taxon>
        <taxon>Papilionoideae</taxon>
        <taxon>50 kb inversion clade</taxon>
        <taxon>NPAAA clade</taxon>
        <taxon>Hologalegina</taxon>
        <taxon>IRL clade</taxon>
        <taxon>Trifolieae</taxon>
        <taxon>Trifolium</taxon>
    </lineage>
</organism>
<dbReference type="EMBL" id="LXQA010265626">
    <property type="protein sequence ID" value="MCI39283.1"/>
    <property type="molecule type" value="Genomic_DNA"/>
</dbReference>
<dbReference type="Proteomes" id="UP000265520">
    <property type="component" value="Unassembled WGS sequence"/>
</dbReference>
<feature type="non-terminal residue" evidence="1">
    <location>
        <position position="48"/>
    </location>
</feature>
<accession>A0A392RRP1</accession>
<evidence type="ECO:0000313" key="2">
    <source>
        <dbReference type="Proteomes" id="UP000265520"/>
    </source>
</evidence>
<reference evidence="1 2" key="1">
    <citation type="journal article" date="2018" name="Front. Plant Sci.">
        <title>Red Clover (Trifolium pratense) and Zigzag Clover (T. medium) - A Picture of Genomic Similarities and Differences.</title>
        <authorList>
            <person name="Dluhosova J."/>
            <person name="Istvanek J."/>
            <person name="Nedelnik J."/>
            <person name="Repkova J."/>
        </authorList>
    </citation>
    <scope>NUCLEOTIDE SEQUENCE [LARGE SCALE GENOMIC DNA]</scope>
    <source>
        <strain evidence="2">cv. 10/8</strain>
        <tissue evidence="1">Leaf</tissue>
    </source>
</reference>
<name>A0A392RRP1_9FABA</name>
<keyword evidence="2" id="KW-1185">Reference proteome</keyword>
<evidence type="ECO:0000313" key="1">
    <source>
        <dbReference type="EMBL" id="MCI39283.1"/>
    </source>
</evidence>